<reference evidence="6" key="1">
    <citation type="submission" date="2020-10" db="EMBL/GenBank/DDBJ databases">
        <authorList>
            <person name="Gilroy R."/>
        </authorList>
    </citation>
    <scope>NUCLEOTIDE SEQUENCE</scope>
    <source>
        <strain evidence="6">ChiSjej1B19-7085</strain>
    </source>
</reference>
<gene>
    <name evidence="6" type="ORF">IAA54_00155</name>
</gene>
<evidence type="ECO:0000256" key="3">
    <source>
        <dbReference type="ARBA" id="ARBA00011233"/>
    </source>
</evidence>
<comment type="pathway">
    <text evidence="1">Carbohydrate acid metabolism.</text>
</comment>
<dbReference type="InterPro" id="IPR013785">
    <property type="entry name" value="Aldolase_TIM"/>
</dbReference>
<accession>A0A9D1DNL4</accession>
<evidence type="ECO:0000313" key="6">
    <source>
        <dbReference type="EMBL" id="HIR56059.1"/>
    </source>
</evidence>
<dbReference type="PANTHER" id="PTHR30246:SF1">
    <property type="entry name" value="2-DEHYDRO-3-DEOXY-6-PHOSPHOGALACTONATE ALDOLASE-RELATED"/>
    <property type="match status" value="1"/>
</dbReference>
<evidence type="ECO:0000313" key="7">
    <source>
        <dbReference type="Proteomes" id="UP000886785"/>
    </source>
</evidence>
<evidence type="ECO:0000256" key="1">
    <source>
        <dbReference type="ARBA" id="ARBA00004761"/>
    </source>
</evidence>
<dbReference type="NCBIfam" id="TIGR01182">
    <property type="entry name" value="eda"/>
    <property type="match status" value="1"/>
</dbReference>
<dbReference type="Proteomes" id="UP000886785">
    <property type="component" value="Unassembled WGS sequence"/>
</dbReference>
<dbReference type="AlphaFoldDB" id="A0A9D1DNL4"/>
<dbReference type="PANTHER" id="PTHR30246">
    <property type="entry name" value="2-KETO-3-DEOXY-6-PHOSPHOGLUCONATE ALDOLASE"/>
    <property type="match status" value="1"/>
</dbReference>
<evidence type="ECO:0000256" key="5">
    <source>
        <dbReference type="ARBA" id="ARBA00023277"/>
    </source>
</evidence>
<comment type="subunit">
    <text evidence="3">Homotrimer.</text>
</comment>
<name>A0A9D1DNL4_9FIRM</name>
<evidence type="ECO:0000256" key="4">
    <source>
        <dbReference type="ARBA" id="ARBA00023239"/>
    </source>
</evidence>
<dbReference type="GO" id="GO:0016829">
    <property type="term" value="F:lyase activity"/>
    <property type="evidence" value="ECO:0007669"/>
    <property type="project" value="UniProtKB-KW"/>
</dbReference>
<keyword evidence="5" id="KW-0119">Carbohydrate metabolism</keyword>
<reference evidence="6" key="2">
    <citation type="journal article" date="2021" name="PeerJ">
        <title>Extensive microbial diversity within the chicken gut microbiome revealed by metagenomics and culture.</title>
        <authorList>
            <person name="Gilroy R."/>
            <person name="Ravi A."/>
            <person name="Getino M."/>
            <person name="Pursley I."/>
            <person name="Horton D.L."/>
            <person name="Alikhan N.F."/>
            <person name="Baker D."/>
            <person name="Gharbi K."/>
            <person name="Hall N."/>
            <person name="Watson M."/>
            <person name="Adriaenssens E.M."/>
            <person name="Foster-Nyarko E."/>
            <person name="Jarju S."/>
            <person name="Secka A."/>
            <person name="Antonio M."/>
            <person name="Oren A."/>
            <person name="Chaudhuri R.R."/>
            <person name="La Ragione R."/>
            <person name="Hildebrand F."/>
            <person name="Pallen M.J."/>
        </authorList>
    </citation>
    <scope>NUCLEOTIDE SEQUENCE</scope>
    <source>
        <strain evidence="6">ChiSjej1B19-7085</strain>
    </source>
</reference>
<dbReference type="Pfam" id="PF01081">
    <property type="entry name" value="Aldolase"/>
    <property type="match status" value="1"/>
</dbReference>
<comment type="similarity">
    <text evidence="2">Belongs to the KHG/KDPG aldolase family.</text>
</comment>
<dbReference type="SUPFAM" id="SSF51569">
    <property type="entry name" value="Aldolase"/>
    <property type="match status" value="1"/>
</dbReference>
<dbReference type="InterPro" id="IPR031338">
    <property type="entry name" value="KDPG/KHG_AS_2"/>
</dbReference>
<comment type="caution">
    <text evidence="6">The sequence shown here is derived from an EMBL/GenBank/DDBJ whole genome shotgun (WGS) entry which is preliminary data.</text>
</comment>
<sequence length="215" mass="22569">MKETILEAVKKHRIIAILRGVEPEKLEDTVRALYDGGIRLLEITFDQRSPSRLQETADAIRTALRCCGDDLLVGAGTVLTVEEVQAAAEAGASFILAPNTNAEVIRAAVDRGLGAIPGAMTPTEIEYAYRCGASVVKLFPSDNLGPAYIRAVLAPLSHIPILAVGGVDQSNIRDFLAAGAVGAGIGSNIVNKKMIAAGNFGAITELARSYLAALD</sequence>
<proteinExistence type="inferred from homology"/>
<dbReference type="CDD" id="cd00452">
    <property type="entry name" value="KDPG_aldolase"/>
    <property type="match status" value="1"/>
</dbReference>
<protein>
    <submittedName>
        <fullName evidence="6">Bifunctional 4-hydroxy-2-oxoglutarate aldolase/2-dehydro-3-deoxy-phosphogluconate aldolase</fullName>
    </submittedName>
</protein>
<keyword evidence="4" id="KW-0456">Lyase</keyword>
<dbReference type="PROSITE" id="PS00160">
    <property type="entry name" value="ALDOLASE_KDPG_KHG_2"/>
    <property type="match status" value="1"/>
</dbReference>
<evidence type="ECO:0000256" key="2">
    <source>
        <dbReference type="ARBA" id="ARBA00006906"/>
    </source>
</evidence>
<organism evidence="6 7">
    <name type="scientific">Candidatus Gallacutalibacter pullicola</name>
    <dbReference type="NCBI Taxonomy" id="2840830"/>
    <lineage>
        <taxon>Bacteria</taxon>
        <taxon>Bacillati</taxon>
        <taxon>Bacillota</taxon>
        <taxon>Clostridia</taxon>
        <taxon>Eubacteriales</taxon>
        <taxon>Candidatus Gallacutalibacter</taxon>
    </lineage>
</organism>
<dbReference type="EMBL" id="DVHF01000002">
    <property type="protein sequence ID" value="HIR56059.1"/>
    <property type="molecule type" value="Genomic_DNA"/>
</dbReference>
<dbReference type="Gene3D" id="3.20.20.70">
    <property type="entry name" value="Aldolase class I"/>
    <property type="match status" value="1"/>
</dbReference>
<dbReference type="InterPro" id="IPR000887">
    <property type="entry name" value="Aldlse_KDPG_KHG"/>
</dbReference>